<evidence type="ECO:0000313" key="2">
    <source>
        <dbReference type="EMBL" id="AJB42349.1"/>
    </source>
</evidence>
<dbReference type="EMBL" id="CP007493">
    <property type="protein sequence ID" value="AJB42349.1"/>
    <property type="molecule type" value="Genomic_DNA"/>
</dbReference>
<dbReference type="Proteomes" id="UP000266720">
    <property type="component" value="Chromosome"/>
</dbReference>
<dbReference type="Pfam" id="PF01937">
    <property type="entry name" value="ARMT1-like_dom"/>
    <property type="match status" value="1"/>
</dbReference>
<dbReference type="Gene3D" id="3.40.50.10880">
    <property type="entry name" value="Uncharacterised protein PF01937, DUF89, domain 3"/>
    <property type="match status" value="1"/>
</dbReference>
<dbReference type="PIRSF" id="PIRSF006593">
    <property type="entry name" value="UCP006593"/>
    <property type="match status" value="1"/>
</dbReference>
<evidence type="ECO:0000259" key="1">
    <source>
        <dbReference type="Pfam" id="PF01937"/>
    </source>
</evidence>
<name>A0A3G1A609_9CREN</name>
<dbReference type="Gene3D" id="1.10.285.20">
    <property type="entry name" value="Uncharacterised protein PF01937, DUF89, domain 2"/>
    <property type="match status" value="1"/>
</dbReference>
<evidence type="ECO:0000313" key="3">
    <source>
        <dbReference type="Proteomes" id="UP000266720"/>
    </source>
</evidence>
<dbReference type="SUPFAM" id="SSF111321">
    <property type="entry name" value="AF1104-like"/>
    <property type="match status" value="1"/>
</dbReference>
<dbReference type="KEGG" id="tcb:TCARB_1303"/>
<sequence length="296" mass="33334">MKLSPECVPCIYRTRTSEILASSLPDDEKLRLLRDFTKYYGDLIDDSSTVIVAWKGFIKVKELLRETDPYREYKERSHRIALELARSIEGKLEELSGYERFRYLVGLSVAANLLDPGSPNGLDPEVFWEKASQIRFGRDETDRLYLLLLQSSKVTYVLDNCGEAVFDSMVIRDLRRMGLKLKIIVRGEPYQNDITYQEALRLGLQEYGELVSTGTDFPGIVPGYVSEEAVKALEWADIVISKGMANFESFMYAQPDANVFVLLMAKCGPIARASNVNVGEAAAFFLKGPPSMLNAV</sequence>
<dbReference type="STRING" id="697581.TCARB_1303"/>
<feature type="domain" description="Damage-control phosphatase ARMT1-like metal-binding" evidence="1">
    <location>
        <begin position="4"/>
        <end position="280"/>
    </location>
</feature>
<dbReference type="InterPro" id="IPR014444">
    <property type="entry name" value="PH1575-like"/>
</dbReference>
<organism evidence="2 3">
    <name type="scientific">Thermofilum adornatum 1505</name>
    <dbReference type="NCBI Taxonomy" id="697581"/>
    <lineage>
        <taxon>Archaea</taxon>
        <taxon>Thermoproteota</taxon>
        <taxon>Thermoprotei</taxon>
        <taxon>Thermofilales</taxon>
        <taxon>Thermofilaceae</taxon>
        <taxon>Thermofilum</taxon>
    </lineage>
</organism>
<gene>
    <name evidence="2" type="ORF">TCARB_1303</name>
</gene>
<proteinExistence type="predicted"/>
<accession>A0A3G1A609</accession>
<dbReference type="InterPro" id="IPR002791">
    <property type="entry name" value="ARMT1-like_metal-bd"/>
</dbReference>
<dbReference type="InterPro" id="IPR036075">
    <property type="entry name" value="ARMT-1-like_metal-bd_sf"/>
</dbReference>
<protein>
    <recommendedName>
        <fullName evidence="1">Damage-control phosphatase ARMT1-like metal-binding domain-containing protein</fullName>
    </recommendedName>
</protein>
<reference evidence="3" key="1">
    <citation type="book" date="2010" name="EXTREMOPHILES" publisher="0:0-0">
        <title>Complete genome sequences of ten hyperthermophilic archaea reveal their metabolic capabilities and possible ecological roles.</title>
        <editorList>
            <person name="?"/>
        </editorList>
        <authorList>
            <person name="Ravin N.V."/>
            <person name="Mardanov A.V."/>
            <person name="Bonch-Osmolovskaya E.A."/>
            <person name="Skryabin K.G."/>
        </authorList>
    </citation>
    <scope>NUCLEOTIDE SEQUENCE [LARGE SCALE GENOMIC DNA]</scope>
    <source>
        <strain evidence="3">1505</strain>
    </source>
</reference>
<dbReference type="AlphaFoldDB" id="A0A3G1A609"/>